<dbReference type="Pfam" id="PF10091">
    <property type="entry name" value="Glycoamylase"/>
    <property type="match status" value="1"/>
</dbReference>
<proteinExistence type="predicted"/>
<evidence type="ECO:0000313" key="5">
    <source>
        <dbReference type="Proteomes" id="UP000604117"/>
    </source>
</evidence>
<evidence type="ECO:0000256" key="1">
    <source>
        <dbReference type="SAM" id="SignalP"/>
    </source>
</evidence>
<dbReference type="Gene3D" id="1.50.10.140">
    <property type="match status" value="1"/>
</dbReference>
<dbReference type="InterPro" id="IPR019282">
    <property type="entry name" value="Glycoamylase-like_cons_dom"/>
</dbReference>
<feature type="domain" description="Glycoamylase-like" evidence="2">
    <location>
        <begin position="292"/>
        <end position="483"/>
    </location>
</feature>
<dbReference type="RefSeq" id="WP_203718032.1">
    <property type="nucleotide sequence ID" value="NZ_BONE01000081.1"/>
</dbReference>
<evidence type="ECO:0000259" key="2">
    <source>
        <dbReference type="Pfam" id="PF10091"/>
    </source>
</evidence>
<dbReference type="Pfam" id="PF11329">
    <property type="entry name" value="DUF3131"/>
    <property type="match status" value="1"/>
</dbReference>
<evidence type="ECO:0000259" key="3">
    <source>
        <dbReference type="Pfam" id="PF11329"/>
    </source>
</evidence>
<feature type="chain" id="PRO_5047045873" description="Glycoamylase-like domain-containing protein" evidence="1">
    <location>
        <begin position="25"/>
        <end position="516"/>
    </location>
</feature>
<keyword evidence="1" id="KW-0732">Signal</keyword>
<protein>
    <recommendedName>
        <fullName evidence="6">Glycoamylase-like domain-containing protein</fullName>
    </recommendedName>
</protein>
<evidence type="ECO:0000313" key="4">
    <source>
        <dbReference type="EMBL" id="GIF77176.1"/>
    </source>
</evidence>
<gene>
    <name evidence="4" type="ORF">Asi02nite_66940</name>
</gene>
<sequence length="516" mass="56033">MRRILAPVVALGLVLAGGGSAAAAAPDTKGADRTLTAYAKDTWRSMVAMTDPRTGLVADNVSGDLKTDSTYTSPTNIGGYMWSAVVARELGFISRKEARDRISQTLDTLARMDHHEQSGMYFNWYDPRDASVVRVWPEDGSTIYPFLSSVDNGWLAAALRVVKGAVPELRGKADRILSKMNFGFYYNPAATTPFGASGLIAGGFWDAEPPPPPQCSVQRDGTWFTCNHYDITVTEPRIATYLGIGAGQIPAEAYYNTMRTLPATCDWNWHEMQPVGFDTTYEGVPVYEGAYEYRGIRFVPSWGGDMFEALMPDLFVPEERWAPNSWGRNHKATVAGQIEHGLHDAGYGYWGFSPASNPSGGYAVWGVDAMGMDTNGYPSDVEQSRYDAGFGDCRPAGAEPDYGDGVVTPHAAFLALPYAKGPVVDNLRGLKANFDAYGPGGFYDAVAVGSGTVAKRYLSLDQAMIMGALGNELANDLIRKSFVDKRFEQRIRPLIGQETFNIPADQHLPQLGGAGA</sequence>
<comment type="caution">
    <text evidence="4">The sequence shown here is derived from an EMBL/GenBank/DDBJ whole genome shotgun (WGS) entry which is preliminary data.</text>
</comment>
<dbReference type="InterPro" id="IPR021478">
    <property type="entry name" value="DUF3131"/>
</dbReference>
<feature type="domain" description="DUF3131" evidence="3">
    <location>
        <begin position="38"/>
        <end position="180"/>
    </location>
</feature>
<keyword evidence="5" id="KW-1185">Reference proteome</keyword>
<dbReference type="EMBL" id="BONE01000081">
    <property type="protein sequence ID" value="GIF77176.1"/>
    <property type="molecule type" value="Genomic_DNA"/>
</dbReference>
<feature type="signal peptide" evidence="1">
    <location>
        <begin position="1"/>
        <end position="24"/>
    </location>
</feature>
<evidence type="ECO:0008006" key="6">
    <source>
        <dbReference type="Google" id="ProtNLM"/>
    </source>
</evidence>
<reference evidence="4 5" key="1">
    <citation type="submission" date="2021-01" db="EMBL/GenBank/DDBJ databases">
        <title>Whole genome shotgun sequence of Asanoa siamensis NBRC 107932.</title>
        <authorList>
            <person name="Komaki H."/>
            <person name="Tamura T."/>
        </authorList>
    </citation>
    <scope>NUCLEOTIDE SEQUENCE [LARGE SCALE GENOMIC DNA]</scope>
    <source>
        <strain evidence="4 5">NBRC 107932</strain>
    </source>
</reference>
<dbReference type="Proteomes" id="UP000604117">
    <property type="component" value="Unassembled WGS sequence"/>
</dbReference>
<name>A0ABQ4D0V7_9ACTN</name>
<organism evidence="4 5">
    <name type="scientific">Asanoa siamensis</name>
    <dbReference type="NCBI Taxonomy" id="926357"/>
    <lineage>
        <taxon>Bacteria</taxon>
        <taxon>Bacillati</taxon>
        <taxon>Actinomycetota</taxon>
        <taxon>Actinomycetes</taxon>
        <taxon>Micromonosporales</taxon>
        <taxon>Micromonosporaceae</taxon>
        <taxon>Asanoa</taxon>
    </lineage>
</organism>
<accession>A0ABQ4D0V7</accession>